<dbReference type="Proteomes" id="UP001066276">
    <property type="component" value="Chromosome 6"/>
</dbReference>
<comment type="caution">
    <text evidence="2">The sequence shown here is derived from an EMBL/GenBank/DDBJ whole genome shotgun (WGS) entry which is preliminary data.</text>
</comment>
<feature type="region of interest" description="Disordered" evidence="1">
    <location>
        <begin position="15"/>
        <end position="43"/>
    </location>
</feature>
<keyword evidence="3" id="KW-1185">Reference proteome</keyword>
<accession>A0AAV7QAJ1</accession>
<name>A0AAV7QAJ1_PLEWA</name>
<gene>
    <name evidence="2" type="ORF">NDU88_002041</name>
</gene>
<proteinExistence type="predicted"/>
<organism evidence="2 3">
    <name type="scientific">Pleurodeles waltl</name>
    <name type="common">Iberian ribbed newt</name>
    <dbReference type="NCBI Taxonomy" id="8319"/>
    <lineage>
        <taxon>Eukaryota</taxon>
        <taxon>Metazoa</taxon>
        <taxon>Chordata</taxon>
        <taxon>Craniata</taxon>
        <taxon>Vertebrata</taxon>
        <taxon>Euteleostomi</taxon>
        <taxon>Amphibia</taxon>
        <taxon>Batrachia</taxon>
        <taxon>Caudata</taxon>
        <taxon>Salamandroidea</taxon>
        <taxon>Salamandridae</taxon>
        <taxon>Pleurodelinae</taxon>
        <taxon>Pleurodeles</taxon>
    </lineage>
</organism>
<dbReference type="EMBL" id="JANPWB010000010">
    <property type="protein sequence ID" value="KAJ1135603.1"/>
    <property type="molecule type" value="Genomic_DNA"/>
</dbReference>
<protein>
    <submittedName>
        <fullName evidence="2">Uncharacterized protein</fullName>
    </submittedName>
</protein>
<evidence type="ECO:0000313" key="2">
    <source>
        <dbReference type="EMBL" id="KAJ1135603.1"/>
    </source>
</evidence>
<evidence type="ECO:0000313" key="3">
    <source>
        <dbReference type="Proteomes" id="UP001066276"/>
    </source>
</evidence>
<dbReference type="AlphaFoldDB" id="A0AAV7QAJ1"/>
<sequence length="246" mass="27494">MSVSRLPVRMGECAIRHQGEESAEGGNRNLGKMGSGPRGEHGNKKINRYVYTMSNMYKVYEIAVGPLGSSFFFLPRPRGEHGNKKINRYVIASGGQRHCDGPAWPAPPYPWGTTMDVIPDPDVLWSGTNQAEFPGEEGQRKALRTATRAVARRRRKEEGETARVTVPVRGTAEAMAGVQTANPRRERVVENTGMAERRKAEEDPAAVWRRRAALGDVAENQETAQQTLTTFWEERWPQQVCRAECT</sequence>
<reference evidence="2" key="1">
    <citation type="journal article" date="2022" name="bioRxiv">
        <title>Sequencing and chromosome-scale assembly of the giantPleurodeles waltlgenome.</title>
        <authorList>
            <person name="Brown T."/>
            <person name="Elewa A."/>
            <person name="Iarovenko S."/>
            <person name="Subramanian E."/>
            <person name="Araus A.J."/>
            <person name="Petzold A."/>
            <person name="Susuki M."/>
            <person name="Suzuki K.-i.T."/>
            <person name="Hayashi T."/>
            <person name="Toyoda A."/>
            <person name="Oliveira C."/>
            <person name="Osipova E."/>
            <person name="Leigh N.D."/>
            <person name="Simon A."/>
            <person name="Yun M.H."/>
        </authorList>
    </citation>
    <scope>NUCLEOTIDE SEQUENCE</scope>
    <source>
        <strain evidence="2">20211129_DDA</strain>
        <tissue evidence="2">Liver</tissue>
    </source>
</reference>
<evidence type="ECO:0000256" key="1">
    <source>
        <dbReference type="SAM" id="MobiDB-lite"/>
    </source>
</evidence>